<dbReference type="GO" id="GO:0006508">
    <property type="term" value="P:proteolysis"/>
    <property type="evidence" value="ECO:0007669"/>
    <property type="project" value="UniProtKB-KW"/>
</dbReference>
<gene>
    <name evidence="10" type="ORF">H0E82_02420</name>
</gene>
<dbReference type="InterPro" id="IPR036852">
    <property type="entry name" value="Peptidase_S8/S53_dom_sf"/>
</dbReference>
<reference evidence="10 11" key="1">
    <citation type="submission" date="2020-07" db="EMBL/GenBank/DDBJ databases">
        <title>isolation of Luteimonas sp. SJ-16.</title>
        <authorList>
            <person name="Huang X.-X."/>
            <person name="Xu L."/>
            <person name="Sun J.-Q."/>
        </authorList>
    </citation>
    <scope>NUCLEOTIDE SEQUENCE [LARGE SCALE GENOMIC DNA]</scope>
    <source>
        <strain evidence="10 11">SJ-16</strain>
    </source>
</reference>
<evidence type="ECO:0000313" key="10">
    <source>
        <dbReference type="EMBL" id="NYZ61623.1"/>
    </source>
</evidence>
<feature type="signal peptide" evidence="7">
    <location>
        <begin position="1"/>
        <end position="21"/>
    </location>
</feature>
<accession>A0A7Z0QQ91</accession>
<dbReference type="InterPro" id="IPR010259">
    <property type="entry name" value="S8pro/Inhibitor_I9"/>
</dbReference>
<feature type="domain" description="Inhibitor I9" evidence="9">
    <location>
        <begin position="34"/>
        <end position="128"/>
    </location>
</feature>
<dbReference type="RefSeq" id="WP_180543390.1">
    <property type="nucleotide sequence ID" value="NZ_JACCJZ010000005.1"/>
</dbReference>
<evidence type="ECO:0000256" key="4">
    <source>
        <dbReference type="ARBA" id="ARBA00022825"/>
    </source>
</evidence>
<dbReference type="InterPro" id="IPR023828">
    <property type="entry name" value="Peptidase_S8_Ser-AS"/>
</dbReference>
<dbReference type="Gene3D" id="3.30.70.80">
    <property type="entry name" value="Peptidase S8 propeptide/proteinase inhibitor I9"/>
    <property type="match status" value="1"/>
</dbReference>
<organism evidence="10 11">
    <name type="scientific">Luteimonas deserti</name>
    <dbReference type="NCBI Taxonomy" id="2752306"/>
    <lineage>
        <taxon>Bacteria</taxon>
        <taxon>Pseudomonadati</taxon>
        <taxon>Pseudomonadota</taxon>
        <taxon>Gammaproteobacteria</taxon>
        <taxon>Lysobacterales</taxon>
        <taxon>Lysobacteraceae</taxon>
        <taxon>Luteimonas</taxon>
    </lineage>
</organism>
<dbReference type="PROSITE" id="PS00138">
    <property type="entry name" value="SUBTILASE_SER"/>
    <property type="match status" value="1"/>
</dbReference>
<keyword evidence="3 5" id="KW-0378">Hydrolase</keyword>
<evidence type="ECO:0000256" key="6">
    <source>
        <dbReference type="RuleBase" id="RU003355"/>
    </source>
</evidence>
<dbReference type="Proteomes" id="UP000589896">
    <property type="component" value="Unassembled WGS sequence"/>
</dbReference>
<dbReference type="GO" id="GO:0005615">
    <property type="term" value="C:extracellular space"/>
    <property type="evidence" value="ECO:0007669"/>
    <property type="project" value="TreeGrafter"/>
</dbReference>
<dbReference type="InterPro" id="IPR000209">
    <property type="entry name" value="Peptidase_S8/S53_dom"/>
</dbReference>
<dbReference type="FunFam" id="3.40.50.200:FF:000014">
    <property type="entry name" value="Proteinase K"/>
    <property type="match status" value="1"/>
</dbReference>
<dbReference type="PANTHER" id="PTHR43806">
    <property type="entry name" value="PEPTIDASE S8"/>
    <property type="match status" value="1"/>
</dbReference>
<protein>
    <submittedName>
        <fullName evidence="10">S8 family peptidase</fullName>
    </submittedName>
</protein>
<comment type="similarity">
    <text evidence="1 5 6">Belongs to the peptidase S8 family.</text>
</comment>
<dbReference type="PANTHER" id="PTHR43806:SF11">
    <property type="entry name" value="CEREVISIN-RELATED"/>
    <property type="match status" value="1"/>
</dbReference>
<evidence type="ECO:0000256" key="2">
    <source>
        <dbReference type="ARBA" id="ARBA00022670"/>
    </source>
</evidence>
<keyword evidence="4 5" id="KW-0720">Serine protease</keyword>
<dbReference type="InterPro" id="IPR022398">
    <property type="entry name" value="Peptidase_S8_His-AS"/>
</dbReference>
<evidence type="ECO:0000256" key="5">
    <source>
        <dbReference type="PROSITE-ProRule" id="PRU01240"/>
    </source>
</evidence>
<dbReference type="PRINTS" id="PR00723">
    <property type="entry name" value="SUBTILISIN"/>
</dbReference>
<dbReference type="Gene3D" id="3.40.50.200">
    <property type="entry name" value="Peptidase S8/S53 domain"/>
    <property type="match status" value="1"/>
</dbReference>
<evidence type="ECO:0000256" key="7">
    <source>
        <dbReference type="SAM" id="SignalP"/>
    </source>
</evidence>
<dbReference type="InterPro" id="IPR015500">
    <property type="entry name" value="Peptidase_S8_subtilisin-rel"/>
</dbReference>
<feature type="domain" description="Peptidase S8/S53" evidence="8">
    <location>
        <begin position="166"/>
        <end position="388"/>
    </location>
</feature>
<evidence type="ECO:0000259" key="9">
    <source>
        <dbReference type="Pfam" id="PF05922"/>
    </source>
</evidence>
<feature type="active site" description="Charge relay system" evidence="5">
    <location>
        <position position="353"/>
    </location>
</feature>
<proteinExistence type="inferred from homology"/>
<dbReference type="SUPFAM" id="SSF52743">
    <property type="entry name" value="Subtilisin-like"/>
    <property type="match status" value="1"/>
</dbReference>
<feature type="active site" description="Charge relay system" evidence="5">
    <location>
        <position position="168"/>
    </location>
</feature>
<dbReference type="EMBL" id="JACCJZ010000005">
    <property type="protein sequence ID" value="NYZ61623.1"/>
    <property type="molecule type" value="Genomic_DNA"/>
</dbReference>
<dbReference type="InterPro" id="IPR037045">
    <property type="entry name" value="S8pro/Inhibitor_I9_sf"/>
</dbReference>
<evidence type="ECO:0000313" key="11">
    <source>
        <dbReference type="Proteomes" id="UP000589896"/>
    </source>
</evidence>
<evidence type="ECO:0000259" key="8">
    <source>
        <dbReference type="Pfam" id="PF00082"/>
    </source>
</evidence>
<sequence length="406" mass="42296">MTQKRLLALALAAALASPAFAAELKKAENPIPGQYIVVFNSDAIRERVDVGMPSDRLDKTAAAAPDLLIAAEVERTVVDVAARYDLEVSQLYTHALHGMVVQADARKLARLLNDPRVEFIEEDGYVELSATQTGATWGLDRVDQRDRPLNGTYIYDPLAANVRAYIIDSGIRTGHTQFGSRLLSGYSAINDGRGTNDCNGHGTHVAGTVGGTTWGVAKQVRLVPVRVFGCSGGSANSTIIAGIDWVRANRVLPAVANMSLGGGASAATDNATNNLINSGVTVVVAAGNSNANACNYSPARVANAVTVGSTTSTDARSSFSNFGSCVNIFAPGSSITSAWSTSTSASNTISGTSMASPHVAGAAALYLTNNPSASPATVRNWLYSNATTDRLSGIGTGSPNRLLYTR</sequence>
<dbReference type="GO" id="GO:0004252">
    <property type="term" value="F:serine-type endopeptidase activity"/>
    <property type="evidence" value="ECO:0007669"/>
    <property type="project" value="UniProtKB-UniRule"/>
</dbReference>
<keyword evidence="7" id="KW-0732">Signal</keyword>
<keyword evidence="11" id="KW-1185">Reference proteome</keyword>
<dbReference type="PROSITE" id="PS51892">
    <property type="entry name" value="SUBTILASE"/>
    <property type="match status" value="1"/>
</dbReference>
<dbReference type="CDD" id="cd04077">
    <property type="entry name" value="Peptidases_S8_PCSK9_ProteinaseK_like"/>
    <property type="match status" value="1"/>
</dbReference>
<dbReference type="PROSITE" id="PS00137">
    <property type="entry name" value="SUBTILASE_HIS"/>
    <property type="match status" value="1"/>
</dbReference>
<keyword evidence="2 5" id="KW-0645">Protease</keyword>
<dbReference type="InterPro" id="IPR050131">
    <property type="entry name" value="Peptidase_S8_subtilisin-like"/>
</dbReference>
<dbReference type="Pfam" id="PF05922">
    <property type="entry name" value="Inhibitor_I9"/>
    <property type="match status" value="1"/>
</dbReference>
<dbReference type="InterPro" id="IPR034193">
    <property type="entry name" value="PCSK9_ProteinaseK-like"/>
</dbReference>
<dbReference type="InterPro" id="IPR023827">
    <property type="entry name" value="Peptidase_S8_Asp-AS"/>
</dbReference>
<feature type="active site" description="Charge relay system" evidence="5">
    <location>
        <position position="201"/>
    </location>
</feature>
<evidence type="ECO:0000256" key="3">
    <source>
        <dbReference type="ARBA" id="ARBA00022801"/>
    </source>
</evidence>
<evidence type="ECO:0000256" key="1">
    <source>
        <dbReference type="ARBA" id="ARBA00011073"/>
    </source>
</evidence>
<dbReference type="AlphaFoldDB" id="A0A7Z0QQ91"/>
<comment type="caution">
    <text evidence="10">The sequence shown here is derived from an EMBL/GenBank/DDBJ whole genome shotgun (WGS) entry which is preliminary data.</text>
</comment>
<dbReference type="SUPFAM" id="SSF54897">
    <property type="entry name" value="Protease propeptides/inhibitors"/>
    <property type="match status" value="1"/>
</dbReference>
<dbReference type="Pfam" id="PF00082">
    <property type="entry name" value="Peptidase_S8"/>
    <property type="match status" value="1"/>
</dbReference>
<dbReference type="PROSITE" id="PS00136">
    <property type="entry name" value="SUBTILASE_ASP"/>
    <property type="match status" value="1"/>
</dbReference>
<name>A0A7Z0QQ91_9GAMM</name>
<feature type="chain" id="PRO_5031199125" evidence="7">
    <location>
        <begin position="22"/>
        <end position="406"/>
    </location>
</feature>